<dbReference type="Pfam" id="PF13489">
    <property type="entry name" value="Methyltransf_23"/>
    <property type="match status" value="1"/>
</dbReference>
<dbReference type="EMBL" id="BART01007280">
    <property type="protein sequence ID" value="GAG55676.1"/>
    <property type="molecule type" value="Genomic_DNA"/>
</dbReference>
<name>X1A645_9ZZZZ</name>
<dbReference type="AlphaFoldDB" id="X1A645"/>
<evidence type="ECO:0000313" key="1">
    <source>
        <dbReference type="EMBL" id="GAG55676.1"/>
    </source>
</evidence>
<sequence>MNPIFFKKDMTDMISVLCKNCGFVYADNIPSQAAFNNYYAVMSKYEFNYKDGIVSNDYIDYYTKIVNFLIPHINSNAKILDIGCSTGGLLSIFKLNGYSDLSGIDPSPLCVRTAKKLYNIEVNVSNISNFNTNKKFDLIILSAVLEHLVDFSNSMQK</sequence>
<dbReference type="PANTHER" id="PTHR43861">
    <property type="entry name" value="TRANS-ACONITATE 2-METHYLTRANSFERASE-RELATED"/>
    <property type="match status" value="1"/>
</dbReference>
<dbReference type="SUPFAM" id="SSF53335">
    <property type="entry name" value="S-adenosyl-L-methionine-dependent methyltransferases"/>
    <property type="match status" value="1"/>
</dbReference>
<organism evidence="1">
    <name type="scientific">marine sediment metagenome</name>
    <dbReference type="NCBI Taxonomy" id="412755"/>
    <lineage>
        <taxon>unclassified sequences</taxon>
        <taxon>metagenomes</taxon>
        <taxon>ecological metagenomes</taxon>
    </lineage>
</organism>
<protein>
    <recommendedName>
        <fullName evidence="2">Methyltransferase type 11 domain-containing protein</fullName>
    </recommendedName>
</protein>
<proteinExistence type="predicted"/>
<evidence type="ECO:0008006" key="2">
    <source>
        <dbReference type="Google" id="ProtNLM"/>
    </source>
</evidence>
<reference evidence="1" key="1">
    <citation type="journal article" date="2014" name="Front. Microbiol.">
        <title>High frequency of phylogenetically diverse reductive dehalogenase-homologous genes in deep subseafloor sedimentary metagenomes.</title>
        <authorList>
            <person name="Kawai M."/>
            <person name="Futagami T."/>
            <person name="Toyoda A."/>
            <person name="Takaki Y."/>
            <person name="Nishi S."/>
            <person name="Hori S."/>
            <person name="Arai W."/>
            <person name="Tsubouchi T."/>
            <person name="Morono Y."/>
            <person name="Uchiyama I."/>
            <person name="Ito T."/>
            <person name="Fujiyama A."/>
            <person name="Inagaki F."/>
            <person name="Takami H."/>
        </authorList>
    </citation>
    <scope>NUCLEOTIDE SEQUENCE</scope>
    <source>
        <strain evidence="1">Expedition CK06-06</strain>
    </source>
</reference>
<dbReference type="InterPro" id="IPR029063">
    <property type="entry name" value="SAM-dependent_MTases_sf"/>
</dbReference>
<accession>X1A645</accession>
<comment type="caution">
    <text evidence="1">The sequence shown here is derived from an EMBL/GenBank/DDBJ whole genome shotgun (WGS) entry which is preliminary data.</text>
</comment>
<dbReference type="Gene3D" id="3.40.50.150">
    <property type="entry name" value="Vaccinia Virus protein VP39"/>
    <property type="match status" value="1"/>
</dbReference>
<gene>
    <name evidence="1" type="ORF">S01H4_16592</name>
</gene>
<dbReference type="CDD" id="cd02440">
    <property type="entry name" value="AdoMet_MTases"/>
    <property type="match status" value="1"/>
</dbReference>
<feature type="non-terminal residue" evidence="1">
    <location>
        <position position="157"/>
    </location>
</feature>